<accession>A0A8J2Z1R5</accession>
<organism evidence="1 2">
    <name type="scientific">Aliidongia dinghuensis</name>
    <dbReference type="NCBI Taxonomy" id="1867774"/>
    <lineage>
        <taxon>Bacteria</taxon>
        <taxon>Pseudomonadati</taxon>
        <taxon>Pseudomonadota</taxon>
        <taxon>Alphaproteobacteria</taxon>
        <taxon>Rhodospirillales</taxon>
        <taxon>Dongiaceae</taxon>
        <taxon>Aliidongia</taxon>
    </lineage>
</organism>
<dbReference type="AlphaFoldDB" id="A0A8J2Z1R5"/>
<reference evidence="1" key="2">
    <citation type="submission" date="2020-09" db="EMBL/GenBank/DDBJ databases">
        <authorList>
            <person name="Sun Q."/>
            <person name="Zhou Y."/>
        </authorList>
    </citation>
    <scope>NUCLEOTIDE SEQUENCE</scope>
    <source>
        <strain evidence="1">CGMCC 1.15725</strain>
    </source>
</reference>
<dbReference type="Proteomes" id="UP000646365">
    <property type="component" value="Unassembled WGS sequence"/>
</dbReference>
<reference evidence="1" key="1">
    <citation type="journal article" date="2014" name="Int. J. Syst. Evol. Microbiol.">
        <title>Complete genome sequence of Corynebacterium casei LMG S-19264T (=DSM 44701T), isolated from a smear-ripened cheese.</title>
        <authorList>
            <consortium name="US DOE Joint Genome Institute (JGI-PGF)"/>
            <person name="Walter F."/>
            <person name="Albersmeier A."/>
            <person name="Kalinowski J."/>
            <person name="Ruckert C."/>
        </authorList>
    </citation>
    <scope>NUCLEOTIDE SEQUENCE</scope>
    <source>
        <strain evidence="1">CGMCC 1.15725</strain>
    </source>
</reference>
<proteinExistence type="predicted"/>
<keyword evidence="2" id="KW-1185">Reference proteome</keyword>
<name>A0A8J2Z1R5_9PROT</name>
<dbReference type="EMBL" id="BMJQ01000024">
    <property type="protein sequence ID" value="GGF46608.1"/>
    <property type="molecule type" value="Genomic_DNA"/>
</dbReference>
<evidence type="ECO:0000313" key="2">
    <source>
        <dbReference type="Proteomes" id="UP000646365"/>
    </source>
</evidence>
<evidence type="ECO:0008006" key="3">
    <source>
        <dbReference type="Google" id="ProtNLM"/>
    </source>
</evidence>
<sequence length="96" mass="10383">MAQNEACLTFKTTTRAATIGRHPRRRLPMLDIADCINETCPWSGKPVSADALTLYQGRVVGFCNPGCRDKFELAVGHFEAAAARVTTAQVTTGART</sequence>
<evidence type="ECO:0000313" key="1">
    <source>
        <dbReference type="EMBL" id="GGF46608.1"/>
    </source>
</evidence>
<gene>
    <name evidence="1" type="ORF">GCM10011611_61270</name>
</gene>
<protein>
    <recommendedName>
        <fullName evidence="3">Glutathione S-transferase</fullName>
    </recommendedName>
</protein>
<comment type="caution">
    <text evidence="1">The sequence shown here is derived from an EMBL/GenBank/DDBJ whole genome shotgun (WGS) entry which is preliminary data.</text>
</comment>